<dbReference type="PANTHER" id="PTHR15067">
    <property type="entry name" value="E3 UBIQUITIN-PROTEIN LIGASE RNF8"/>
    <property type="match status" value="1"/>
</dbReference>
<organism evidence="10 11">
    <name type="scientific">Helicostylum pulchrum</name>
    <dbReference type="NCBI Taxonomy" id="562976"/>
    <lineage>
        <taxon>Eukaryota</taxon>
        <taxon>Fungi</taxon>
        <taxon>Fungi incertae sedis</taxon>
        <taxon>Mucoromycota</taxon>
        <taxon>Mucoromycotina</taxon>
        <taxon>Mucoromycetes</taxon>
        <taxon>Mucorales</taxon>
        <taxon>Mucorineae</taxon>
        <taxon>Mucoraceae</taxon>
        <taxon>Helicostylum</taxon>
    </lineage>
</organism>
<dbReference type="Gene3D" id="3.30.40.10">
    <property type="entry name" value="Zinc/RING finger domain, C3HC4 (zinc finger)"/>
    <property type="match status" value="1"/>
</dbReference>
<evidence type="ECO:0000256" key="3">
    <source>
        <dbReference type="ARBA" id="ARBA00022771"/>
    </source>
</evidence>
<feature type="region of interest" description="Disordered" evidence="7">
    <location>
        <begin position="639"/>
        <end position="703"/>
    </location>
</feature>
<feature type="compositionally biased region" description="Low complexity" evidence="7">
    <location>
        <begin position="640"/>
        <end position="653"/>
    </location>
</feature>
<evidence type="ECO:0000256" key="4">
    <source>
        <dbReference type="ARBA" id="ARBA00022786"/>
    </source>
</evidence>
<dbReference type="PANTHER" id="PTHR15067:SF7">
    <property type="entry name" value="E3 UBIQUITIN-PROTEIN LIGASE DMA1-RELATED"/>
    <property type="match status" value="1"/>
</dbReference>
<dbReference type="InterPro" id="IPR018800">
    <property type="entry name" value="PRCC"/>
</dbReference>
<dbReference type="SMART" id="SM00240">
    <property type="entry name" value="FHA"/>
    <property type="match status" value="1"/>
</dbReference>
<feature type="region of interest" description="Disordered" evidence="7">
    <location>
        <begin position="156"/>
        <end position="177"/>
    </location>
</feature>
<feature type="region of interest" description="Disordered" evidence="7">
    <location>
        <begin position="315"/>
        <end position="381"/>
    </location>
</feature>
<dbReference type="SMART" id="SM00184">
    <property type="entry name" value="RING"/>
    <property type="match status" value="1"/>
</dbReference>
<evidence type="ECO:0000256" key="6">
    <source>
        <dbReference type="PROSITE-ProRule" id="PRU00175"/>
    </source>
</evidence>
<dbReference type="Pfam" id="PF17123">
    <property type="entry name" value="zf-RING_11"/>
    <property type="match status" value="1"/>
</dbReference>
<evidence type="ECO:0000256" key="7">
    <source>
        <dbReference type="SAM" id="MobiDB-lite"/>
    </source>
</evidence>
<evidence type="ECO:0000259" key="9">
    <source>
        <dbReference type="PROSITE" id="PS50089"/>
    </source>
</evidence>
<keyword evidence="11" id="KW-1185">Reference proteome</keyword>
<dbReference type="PROSITE" id="PS50089">
    <property type="entry name" value="ZF_RING_2"/>
    <property type="match status" value="1"/>
</dbReference>
<dbReference type="Gene3D" id="2.60.200.20">
    <property type="match status" value="1"/>
</dbReference>
<evidence type="ECO:0000256" key="5">
    <source>
        <dbReference type="ARBA" id="ARBA00022833"/>
    </source>
</evidence>
<keyword evidence="4" id="KW-0833">Ubl conjugation pathway</keyword>
<evidence type="ECO:0000313" key="11">
    <source>
        <dbReference type="Proteomes" id="UP001476247"/>
    </source>
</evidence>
<sequence length="746" mass="82913">MSLVPDYSSSDSDSDNEPVQQQVKKRTLSSILPPPKKTKLIQVELPKLQDEDDEDDTPSKPLKSSVGLGLADLLPAPKNYKGPVPVTKTTTAFMPHALSRKGKEKQVAPVVQQKQEEPAETIAQEEEEVEEEVVYTPRKYTGSFFHIGKELKEEPVVENTPKPVQPTPGPVYTVERPPATEEPQYTAVDAYAYDPNAMYSTDPSTYYQYQQQYEANNVGELEDGEDLQRLVGKRLRGESNIQIKTIHQADMLPSDEWREHQALTAAPKFNNGTTMQASKLQMKKNNIMALAAHAVNNQEKLDEMFAAHKKTRREAATKYVDSSPPSVTPPTTTTRRLRSLHLPSSSSSSSSSNNEISRRFNSLRRPATTSVTQTLNNNDSNNASVAVTQSTINDLSTTEAVDVQKVHIKLVPNVGMTNRCFVFDVVDRELEMSGSGLKLGRYSDRTVVSDRLSFKSKVVSRYHAEIWLSEDGKIYIKDSGSSSGTFVNHIRLTAANTESTRPHQVVDGDLIQLGVDYKGGLEPMYRAVRMRLEVNRREWQESSSNTYSLAAFQQLKNQINTSTSVSKEEIQECCICLYCIAPFQALFIAPCSHIYHYRCLRPLLNQNYPGFSCPLCRTYSNLEASVAVEENEVLQMLAQSNTTNTSNNNNNTTSEEEEEEEEEDDDETDNCPLITTSHNREKTVLDEDSIQESSSPNIHSSAPSIRPSLFLYRQISSSDGGLAATLVGSPPRFDAGGGLGVSLGDD</sequence>
<keyword evidence="5" id="KW-0862">Zinc</keyword>
<dbReference type="PROSITE" id="PS50006">
    <property type="entry name" value="FHA_DOMAIN"/>
    <property type="match status" value="1"/>
</dbReference>
<dbReference type="SUPFAM" id="SSF57850">
    <property type="entry name" value="RING/U-box"/>
    <property type="match status" value="1"/>
</dbReference>
<dbReference type="SUPFAM" id="SSF49879">
    <property type="entry name" value="SMAD/FHA domain"/>
    <property type="match status" value="1"/>
</dbReference>
<dbReference type="EMBL" id="BAABUJ010000012">
    <property type="protein sequence ID" value="GAA5799268.1"/>
    <property type="molecule type" value="Genomic_DNA"/>
</dbReference>
<feature type="region of interest" description="Disordered" evidence="7">
    <location>
        <begin position="1"/>
        <end position="134"/>
    </location>
</feature>
<dbReference type="Proteomes" id="UP001476247">
    <property type="component" value="Unassembled WGS sequence"/>
</dbReference>
<evidence type="ECO:0000313" key="10">
    <source>
        <dbReference type="EMBL" id="GAA5799268.1"/>
    </source>
</evidence>
<feature type="compositionally biased region" description="Low complexity" evidence="7">
    <location>
        <begin position="693"/>
        <end position="703"/>
    </location>
</feature>
<evidence type="ECO:0000259" key="8">
    <source>
        <dbReference type="PROSITE" id="PS50006"/>
    </source>
</evidence>
<proteinExistence type="predicted"/>
<feature type="compositionally biased region" description="Low complexity" evidence="7">
    <location>
        <begin position="322"/>
        <end position="352"/>
    </location>
</feature>
<feature type="compositionally biased region" description="Acidic residues" evidence="7">
    <location>
        <begin position="654"/>
        <end position="669"/>
    </location>
</feature>
<feature type="domain" description="FHA" evidence="8">
    <location>
        <begin position="437"/>
        <end position="492"/>
    </location>
</feature>
<comment type="caution">
    <text evidence="10">The sequence shown here is derived from an EMBL/GenBank/DDBJ whole genome shotgun (WGS) entry which is preliminary data.</text>
</comment>
<keyword evidence="3 6" id="KW-0863">Zinc-finger</keyword>
<dbReference type="InterPro" id="IPR001841">
    <property type="entry name" value="Znf_RING"/>
</dbReference>
<feature type="domain" description="RING-type" evidence="9">
    <location>
        <begin position="573"/>
        <end position="617"/>
    </location>
</feature>
<keyword evidence="2" id="KW-0479">Metal-binding</keyword>
<dbReference type="Pfam" id="PF10253">
    <property type="entry name" value="PRCC"/>
    <property type="match status" value="1"/>
</dbReference>
<dbReference type="InterPro" id="IPR013083">
    <property type="entry name" value="Znf_RING/FYVE/PHD"/>
</dbReference>
<accession>A0ABP9XYA0</accession>
<keyword evidence="1" id="KW-0808">Transferase</keyword>
<feature type="compositionally biased region" description="Acidic residues" evidence="7">
    <location>
        <begin position="123"/>
        <end position="133"/>
    </location>
</feature>
<dbReference type="InterPro" id="IPR000253">
    <property type="entry name" value="FHA_dom"/>
</dbReference>
<protein>
    <submittedName>
        <fullName evidence="10">Uncharacterized protein</fullName>
    </submittedName>
</protein>
<dbReference type="InterPro" id="IPR008984">
    <property type="entry name" value="SMAD_FHA_dom_sf"/>
</dbReference>
<evidence type="ECO:0000256" key="1">
    <source>
        <dbReference type="ARBA" id="ARBA00022679"/>
    </source>
</evidence>
<gene>
    <name evidence="10" type="ORF">HPULCUR_004678</name>
</gene>
<reference evidence="10 11" key="1">
    <citation type="submission" date="2024-04" db="EMBL/GenBank/DDBJ databases">
        <title>genome sequences of Mucor flavus KT1a and Helicostylum pulchrum KT1b strains isolation_sourced from the surface of a dry-aged beef.</title>
        <authorList>
            <person name="Toyotome T."/>
            <person name="Hosono M."/>
            <person name="Torimaru M."/>
            <person name="Fukuda K."/>
            <person name="Mikami N."/>
        </authorList>
    </citation>
    <scope>NUCLEOTIDE SEQUENCE [LARGE SCALE GENOMIC DNA]</scope>
    <source>
        <strain evidence="10 11">KT1b</strain>
    </source>
</reference>
<evidence type="ECO:0000256" key="2">
    <source>
        <dbReference type="ARBA" id="ARBA00022723"/>
    </source>
</evidence>
<name>A0ABP9XYA0_9FUNG</name>
<dbReference type="Pfam" id="PF00498">
    <property type="entry name" value="FHA"/>
    <property type="match status" value="1"/>
</dbReference>